<keyword evidence="7 9" id="KW-0472">Membrane</keyword>
<feature type="region of interest" description="Disordered" evidence="8">
    <location>
        <begin position="1"/>
        <end position="21"/>
    </location>
</feature>
<sequence length="188" mass="20720">MDHSYDKSAMATMSKPPVSSAASPARLQDGIPLLAVIMLTALAASAKQWAYPGPWEMLGWLHDFVGLLLLLMAMFKVFDLDNFVSNFTRFDFLGRHLRLYAYLYPALEVVLGIGLLSHYQPEIMYIATATLLSFSALGICDALIRGLDIGCPHLGRLLGVRLSLFTLLEEVAIALLALMMLVIYLPSV</sequence>
<evidence type="ECO:0000256" key="6">
    <source>
        <dbReference type="ARBA" id="ARBA00022989"/>
    </source>
</evidence>
<accession>A0A2S5KNX1</accession>
<dbReference type="GO" id="GO:0030416">
    <property type="term" value="P:methylamine metabolic process"/>
    <property type="evidence" value="ECO:0007669"/>
    <property type="project" value="InterPro"/>
</dbReference>
<evidence type="ECO:0000256" key="4">
    <source>
        <dbReference type="ARBA" id="ARBA00019078"/>
    </source>
</evidence>
<comment type="pathway">
    <text evidence="3">One-carbon metabolism; methylamine degradation.</text>
</comment>
<dbReference type="InterPro" id="IPR009908">
    <property type="entry name" value="Methylamine_util_MauE"/>
</dbReference>
<feature type="transmembrane region" description="Helical" evidence="9">
    <location>
        <begin position="164"/>
        <end position="185"/>
    </location>
</feature>
<evidence type="ECO:0000256" key="8">
    <source>
        <dbReference type="SAM" id="MobiDB-lite"/>
    </source>
</evidence>
<dbReference type="Proteomes" id="UP000238196">
    <property type="component" value="Unassembled WGS sequence"/>
</dbReference>
<evidence type="ECO:0000256" key="9">
    <source>
        <dbReference type="SAM" id="Phobius"/>
    </source>
</evidence>
<comment type="caution">
    <text evidence="11">The sequence shown here is derived from an EMBL/GenBank/DDBJ whole genome shotgun (WGS) entry which is preliminary data.</text>
</comment>
<gene>
    <name evidence="11" type="ORF">C4K68_14770</name>
</gene>
<protein>
    <recommendedName>
        <fullName evidence="4">Methylamine utilization protein MauE</fullName>
    </recommendedName>
</protein>
<dbReference type="AlphaFoldDB" id="A0A2S5KNX1"/>
<evidence type="ECO:0000256" key="7">
    <source>
        <dbReference type="ARBA" id="ARBA00023136"/>
    </source>
</evidence>
<dbReference type="OrthoDB" id="527973at2"/>
<dbReference type="EMBL" id="PRLP01000048">
    <property type="protein sequence ID" value="PPC76547.1"/>
    <property type="molecule type" value="Genomic_DNA"/>
</dbReference>
<keyword evidence="5 9" id="KW-0812">Transmembrane</keyword>
<feature type="transmembrane region" description="Helical" evidence="9">
    <location>
        <begin position="123"/>
        <end position="144"/>
    </location>
</feature>
<evidence type="ECO:0000313" key="12">
    <source>
        <dbReference type="Proteomes" id="UP000238196"/>
    </source>
</evidence>
<name>A0A2S5KNX1_9PROT</name>
<feature type="domain" description="Methylamine utilisation protein MauE" evidence="10">
    <location>
        <begin position="61"/>
        <end position="181"/>
    </location>
</feature>
<comment type="function">
    <text evidence="1">May be specifically involved in the processing, transport, and/or maturation of the MADH beta-subunit.</text>
</comment>
<proteinExistence type="predicted"/>
<evidence type="ECO:0000256" key="3">
    <source>
        <dbReference type="ARBA" id="ARBA00004856"/>
    </source>
</evidence>
<evidence type="ECO:0000256" key="2">
    <source>
        <dbReference type="ARBA" id="ARBA00004141"/>
    </source>
</evidence>
<dbReference type="Pfam" id="PF07291">
    <property type="entry name" value="MauE"/>
    <property type="match status" value="1"/>
</dbReference>
<feature type="transmembrane region" description="Helical" evidence="9">
    <location>
        <begin position="57"/>
        <end position="78"/>
    </location>
</feature>
<organism evidence="11 12">
    <name type="scientific">Proteobacteria bacterium 228</name>
    <dbReference type="NCBI Taxonomy" id="2083153"/>
    <lineage>
        <taxon>Bacteria</taxon>
        <taxon>Pseudomonadati</taxon>
        <taxon>Pseudomonadota</taxon>
    </lineage>
</organism>
<feature type="transmembrane region" description="Helical" evidence="9">
    <location>
        <begin position="99"/>
        <end position="117"/>
    </location>
</feature>
<evidence type="ECO:0000256" key="1">
    <source>
        <dbReference type="ARBA" id="ARBA00003475"/>
    </source>
</evidence>
<evidence type="ECO:0000256" key="5">
    <source>
        <dbReference type="ARBA" id="ARBA00022692"/>
    </source>
</evidence>
<dbReference type="GO" id="GO:0016020">
    <property type="term" value="C:membrane"/>
    <property type="evidence" value="ECO:0007669"/>
    <property type="project" value="UniProtKB-SubCell"/>
</dbReference>
<dbReference type="UniPathway" id="UPA00895"/>
<evidence type="ECO:0000259" key="10">
    <source>
        <dbReference type="Pfam" id="PF07291"/>
    </source>
</evidence>
<keyword evidence="6 9" id="KW-1133">Transmembrane helix</keyword>
<comment type="subcellular location">
    <subcellularLocation>
        <location evidence="2">Membrane</location>
        <topology evidence="2">Multi-pass membrane protein</topology>
    </subcellularLocation>
</comment>
<reference evidence="11 12" key="1">
    <citation type="submission" date="2018-02" db="EMBL/GenBank/DDBJ databases">
        <title>novel marine gammaproteobacteria from coastal saline agro ecosystem.</title>
        <authorList>
            <person name="Krishnan R."/>
            <person name="Ramesh Kumar N."/>
        </authorList>
    </citation>
    <scope>NUCLEOTIDE SEQUENCE [LARGE SCALE GENOMIC DNA]</scope>
    <source>
        <strain evidence="11 12">228</strain>
    </source>
</reference>
<evidence type="ECO:0000313" key="11">
    <source>
        <dbReference type="EMBL" id="PPC76547.1"/>
    </source>
</evidence>